<feature type="transmembrane region" description="Helical" evidence="7">
    <location>
        <begin position="568"/>
        <end position="589"/>
    </location>
</feature>
<dbReference type="InterPro" id="IPR020846">
    <property type="entry name" value="MFS_dom"/>
</dbReference>
<evidence type="ECO:0000256" key="5">
    <source>
        <dbReference type="ARBA" id="ARBA00023136"/>
    </source>
</evidence>
<dbReference type="InterPro" id="IPR011701">
    <property type="entry name" value="MFS"/>
</dbReference>
<feature type="transmembrane region" description="Helical" evidence="7">
    <location>
        <begin position="284"/>
        <end position="307"/>
    </location>
</feature>
<feature type="transmembrane region" description="Helical" evidence="7">
    <location>
        <begin position="595"/>
        <end position="617"/>
    </location>
</feature>
<dbReference type="PANTHER" id="PTHR23502:SF31">
    <property type="entry name" value="POLYAMINE TRANSPORTER 1"/>
    <property type="match status" value="1"/>
</dbReference>
<dbReference type="Proteomes" id="UP000002866">
    <property type="component" value="Chromosome 1"/>
</dbReference>
<feature type="domain" description="Major facilitator superfamily (MFS) profile" evidence="8">
    <location>
        <begin position="195"/>
        <end position="621"/>
    </location>
</feature>
<dbReference type="PANTHER" id="PTHR23502">
    <property type="entry name" value="MAJOR FACILITATOR SUPERFAMILY"/>
    <property type="match status" value="1"/>
</dbReference>
<feature type="transmembrane region" description="Helical" evidence="7">
    <location>
        <begin position="193"/>
        <end position="214"/>
    </location>
</feature>
<dbReference type="EMBL" id="HE806316">
    <property type="protein sequence ID" value="CCH58640.1"/>
    <property type="molecule type" value="Genomic_DNA"/>
</dbReference>
<feature type="transmembrane region" description="Helical" evidence="7">
    <location>
        <begin position="462"/>
        <end position="482"/>
    </location>
</feature>
<feature type="transmembrane region" description="Helical" evidence="7">
    <location>
        <begin position="502"/>
        <end position="524"/>
    </location>
</feature>
<reference evidence="9 10" key="1">
    <citation type="journal article" date="2011" name="Proc. Natl. Acad. Sci. U.S.A.">
        <title>Evolutionary erosion of yeast sex chromosomes by mating-type switching accidents.</title>
        <authorList>
            <person name="Gordon J.L."/>
            <person name="Armisen D."/>
            <person name="Proux-Wera E."/>
            <person name="Oheigeartaigh S.S."/>
            <person name="Byrne K.P."/>
            <person name="Wolfe K.H."/>
        </authorList>
    </citation>
    <scope>NUCLEOTIDE SEQUENCE [LARGE SCALE GENOMIC DNA]</scope>
    <source>
        <strain evidence="10">ATCC 34711 / CBS 6284 / DSM 70876 / NBRC 10599 / NRRL Y-10934 / UCD 77-7</strain>
    </source>
</reference>
<dbReference type="SUPFAM" id="SSF103473">
    <property type="entry name" value="MFS general substrate transporter"/>
    <property type="match status" value="1"/>
</dbReference>
<feature type="transmembrane region" description="Helical" evidence="7">
    <location>
        <begin position="425"/>
        <end position="450"/>
    </location>
</feature>
<evidence type="ECO:0000256" key="1">
    <source>
        <dbReference type="ARBA" id="ARBA00004141"/>
    </source>
</evidence>
<dbReference type="AlphaFoldDB" id="I2GWY8"/>
<dbReference type="GO" id="GO:0005886">
    <property type="term" value="C:plasma membrane"/>
    <property type="evidence" value="ECO:0007669"/>
    <property type="project" value="TreeGrafter"/>
</dbReference>
<evidence type="ECO:0000256" key="7">
    <source>
        <dbReference type="SAM" id="Phobius"/>
    </source>
</evidence>
<sequence>MSTQSEEDEIVSIPDPIPYDPNILAINRTRTNFSSRSNQSMNSTSSSYFDPNDMRMHPTDAMSFSSRVESDVLAAQRISRVQSTPLSIGKNPEYRDLEQGLNLSDATDSTVINSDSNMKNEQETKDNTLANKENGSILTSDSTAQDIDLNDLPPMGGDRPYPPLLPPKEMYQVTYNGPDDPLHPFNWSKKRKFLTCLILCIDCITISWGSSIYAPGVTQLCEQYHVIQVVAILGITLYVLGFAASPIIYAPLSELYGRKGVLVVSGLGFALFQFAVATAENFQTIMICRFFAGFIGAAPMAIVPAVFADMFDTDFRGKAICLFTLGVFVGPILGPVMGSYIVQHTTWRWLNYVVGFQACAVFVAIVLFVEETHHPTILVNKAKLLRKKTGNWGIRAPHEDFELSMAEICETTISKPLIMLFTEPVLLIITIYNSFVYGILYLLLEAYPIIFVEGYGMKTNGFLPYLALIVGIMICSVMIWHADGFYTKKVKKEGKLIPEDRLYPMIVAGIIFPIGILWFCWTGAYPEKIHWICPTIAGSFIGFGLMGIFLPCLNYIIESYLLLTASAVAANTFMRSAFGAVFPLFAGYMFKGMGIGWAGLLIGLFAAAMIPVPFLFLKYGKTIRIKSKYAYDG</sequence>
<evidence type="ECO:0000256" key="3">
    <source>
        <dbReference type="ARBA" id="ARBA00022692"/>
    </source>
</evidence>
<feature type="transmembrane region" description="Helical" evidence="7">
    <location>
        <begin position="319"/>
        <end position="343"/>
    </location>
</feature>
<feature type="transmembrane region" description="Helical" evidence="7">
    <location>
        <begin position="349"/>
        <end position="369"/>
    </location>
</feature>
<accession>I2GWY8</accession>
<name>I2GWY8_HENB6</name>
<dbReference type="eggNOG" id="KOG0255">
    <property type="taxonomic scope" value="Eukaryota"/>
</dbReference>
<feature type="transmembrane region" description="Helical" evidence="7">
    <location>
        <begin position="536"/>
        <end position="556"/>
    </location>
</feature>
<dbReference type="RefSeq" id="XP_004178159.1">
    <property type="nucleotide sequence ID" value="XM_004178111.1"/>
</dbReference>
<dbReference type="KEGG" id="tbl:TBLA_0A08510"/>
<dbReference type="HOGENOM" id="CLU_008455_11_4_1"/>
<proteinExistence type="predicted"/>
<feature type="transmembrane region" description="Helical" evidence="7">
    <location>
        <begin position="226"/>
        <end position="249"/>
    </location>
</feature>
<feature type="region of interest" description="Disordered" evidence="6">
    <location>
        <begin position="105"/>
        <end position="134"/>
    </location>
</feature>
<evidence type="ECO:0000256" key="2">
    <source>
        <dbReference type="ARBA" id="ARBA00022448"/>
    </source>
</evidence>
<organism evidence="9 10">
    <name type="scientific">Henningerozyma blattae (strain ATCC 34711 / CBS 6284 / DSM 70876 / NBRC 10599 / NRRL Y-10934 / UCD 77-7)</name>
    <name type="common">Yeast</name>
    <name type="synonym">Tetrapisispora blattae</name>
    <dbReference type="NCBI Taxonomy" id="1071380"/>
    <lineage>
        <taxon>Eukaryota</taxon>
        <taxon>Fungi</taxon>
        <taxon>Dikarya</taxon>
        <taxon>Ascomycota</taxon>
        <taxon>Saccharomycotina</taxon>
        <taxon>Saccharomycetes</taxon>
        <taxon>Saccharomycetales</taxon>
        <taxon>Saccharomycetaceae</taxon>
        <taxon>Henningerozyma</taxon>
    </lineage>
</organism>
<dbReference type="InParanoid" id="I2GWY8"/>
<evidence type="ECO:0000313" key="9">
    <source>
        <dbReference type="EMBL" id="CCH58640.1"/>
    </source>
</evidence>
<dbReference type="InterPro" id="IPR036259">
    <property type="entry name" value="MFS_trans_sf"/>
</dbReference>
<dbReference type="OrthoDB" id="9986881at2759"/>
<dbReference type="GO" id="GO:0022857">
    <property type="term" value="F:transmembrane transporter activity"/>
    <property type="evidence" value="ECO:0007669"/>
    <property type="project" value="InterPro"/>
</dbReference>
<keyword evidence="5 7" id="KW-0472">Membrane</keyword>
<dbReference type="OMA" id="AQNWPLR"/>
<evidence type="ECO:0000313" key="10">
    <source>
        <dbReference type="Proteomes" id="UP000002866"/>
    </source>
</evidence>
<dbReference type="PROSITE" id="PS50850">
    <property type="entry name" value="MFS"/>
    <property type="match status" value="1"/>
</dbReference>
<dbReference type="GeneID" id="14493440"/>
<dbReference type="Pfam" id="PF07690">
    <property type="entry name" value="MFS_1"/>
    <property type="match status" value="1"/>
</dbReference>
<evidence type="ECO:0000259" key="8">
    <source>
        <dbReference type="PROSITE" id="PS50850"/>
    </source>
</evidence>
<keyword evidence="4 7" id="KW-1133">Transmembrane helix</keyword>
<dbReference type="FunFam" id="1.20.1250.20:FF:000011">
    <property type="entry name" value="MFS multidrug transporter, putative"/>
    <property type="match status" value="1"/>
</dbReference>
<gene>
    <name evidence="9" type="primary">TBLA0A08510</name>
    <name evidence="9" type="ORF">TBLA_0A08510</name>
</gene>
<protein>
    <recommendedName>
        <fullName evidence="8">Major facilitator superfamily (MFS) profile domain-containing protein</fullName>
    </recommendedName>
</protein>
<keyword evidence="10" id="KW-1185">Reference proteome</keyword>
<keyword evidence="3 7" id="KW-0812">Transmembrane</keyword>
<evidence type="ECO:0000256" key="4">
    <source>
        <dbReference type="ARBA" id="ARBA00022989"/>
    </source>
</evidence>
<dbReference type="CDD" id="cd17323">
    <property type="entry name" value="MFS_Tpo1_MDR_like"/>
    <property type="match status" value="1"/>
</dbReference>
<evidence type="ECO:0000256" key="6">
    <source>
        <dbReference type="SAM" id="MobiDB-lite"/>
    </source>
</evidence>
<dbReference type="FunCoup" id="I2GWY8">
    <property type="interactions" value="109"/>
</dbReference>
<keyword evidence="2" id="KW-0813">Transport</keyword>
<feature type="compositionally biased region" description="Polar residues" evidence="6">
    <location>
        <begin position="105"/>
        <end position="117"/>
    </location>
</feature>
<comment type="subcellular location">
    <subcellularLocation>
        <location evidence="1">Membrane</location>
        <topology evidence="1">Multi-pass membrane protein</topology>
    </subcellularLocation>
</comment>
<feature type="transmembrane region" description="Helical" evidence="7">
    <location>
        <begin position="261"/>
        <end position="278"/>
    </location>
</feature>
<dbReference type="Gene3D" id="1.20.1250.20">
    <property type="entry name" value="MFS general substrate transporter like domains"/>
    <property type="match status" value="1"/>
</dbReference>